<dbReference type="Proteomes" id="UP000887540">
    <property type="component" value="Unplaced"/>
</dbReference>
<organism evidence="2 3">
    <name type="scientific">Acrobeloides nanus</name>
    <dbReference type="NCBI Taxonomy" id="290746"/>
    <lineage>
        <taxon>Eukaryota</taxon>
        <taxon>Metazoa</taxon>
        <taxon>Ecdysozoa</taxon>
        <taxon>Nematoda</taxon>
        <taxon>Chromadorea</taxon>
        <taxon>Rhabditida</taxon>
        <taxon>Tylenchina</taxon>
        <taxon>Cephalobomorpha</taxon>
        <taxon>Cephaloboidea</taxon>
        <taxon>Cephalobidae</taxon>
        <taxon>Acrobeloides</taxon>
    </lineage>
</organism>
<evidence type="ECO:0000313" key="2">
    <source>
        <dbReference type="Proteomes" id="UP000887540"/>
    </source>
</evidence>
<proteinExistence type="predicted"/>
<dbReference type="WBParaSite" id="ACRNAN_scaffold970.g24565.t1">
    <property type="protein sequence ID" value="ACRNAN_scaffold970.g24565.t1"/>
    <property type="gene ID" value="ACRNAN_scaffold970.g24565"/>
</dbReference>
<dbReference type="AlphaFoldDB" id="A0A914EN96"/>
<protein>
    <submittedName>
        <fullName evidence="3">Uncharacterized protein</fullName>
    </submittedName>
</protein>
<feature type="compositionally biased region" description="Polar residues" evidence="1">
    <location>
        <begin position="34"/>
        <end position="46"/>
    </location>
</feature>
<evidence type="ECO:0000256" key="1">
    <source>
        <dbReference type="SAM" id="MobiDB-lite"/>
    </source>
</evidence>
<name>A0A914EN96_9BILA</name>
<reference evidence="3" key="1">
    <citation type="submission" date="2022-11" db="UniProtKB">
        <authorList>
            <consortium name="WormBaseParasite"/>
        </authorList>
    </citation>
    <scope>IDENTIFICATION</scope>
</reference>
<sequence>MFHAVIRTCAKQFSRPVFVRYVSNQGPRFISDGTAPTSADNSQSNRLRYKSSTHDSNSVERKYQEICPSETVIFGRKRIFLNLHANKESKIVIFVLTQLIRNKKESMFLAPNQAKQLLEKLKEAKKLLDEGNIKSDGSECAYNSSFLSKKPFKDGEKNMEYSVQLKIKSAHHRFTHFFVVAHNLDDDLKNVISVGEDGIDYFIATLDKFLKFYEKYKLTETAKR</sequence>
<feature type="region of interest" description="Disordered" evidence="1">
    <location>
        <begin position="32"/>
        <end position="56"/>
    </location>
</feature>
<keyword evidence="2" id="KW-1185">Reference proteome</keyword>
<accession>A0A914EN96</accession>
<evidence type="ECO:0000313" key="3">
    <source>
        <dbReference type="WBParaSite" id="ACRNAN_scaffold970.g24565.t1"/>
    </source>
</evidence>